<evidence type="ECO:0000256" key="3">
    <source>
        <dbReference type="ARBA" id="ARBA00023163"/>
    </source>
</evidence>
<dbReference type="EMBL" id="CABITT030000004">
    <property type="protein sequence ID" value="VVB00805.1"/>
    <property type="molecule type" value="Genomic_DNA"/>
</dbReference>
<evidence type="ECO:0000256" key="2">
    <source>
        <dbReference type="ARBA" id="ARBA00023125"/>
    </source>
</evidence>
<evidence type="ECO:0000259" key="6">
    <source>
        <dbReference type="PROSITE" id="PS51005"/>
    </source>
</evidence>
<dbReference type="GO" id="GO:0006355">
    <property type="term" value="P:regulation of DNA-templated transcription"/>
    <property type="evidence" value="ECO:0007669"/>
    <property type="project" value="InterPro"/>
</dbReference>
<feature type="region of interest" description="Disordered" evidence="5">
    <location>
        <begin position="155"/>
        <end position="176"/>
    </location>
</feature>
<name>A0A565BGM6_9BRAS</name>
<evidence type="ECO:0000256" key="5">
    <source>
        <dbReference type="SAM" id="MobiDB-lite"/>
    </source>
</evidence>
<keyword evidence="2" id="KW-0238">DNA-binding</keyword>
<evidence type="ECO:0000313" key="7">
    <source>
        <dbReference type="EMBL" id="VVB00805.1"/>
    </source>
</evidence>
<dbReference type="PROSITE" id="PS51005">
    <property type="entry name" value="NAC"/>
    <property type="match status" value="1"/>
</dbReference>
<feature type="compositionally biased region" description="Low complexity" evidence="5">
    <location>
        <begin position="160"/>
        <end position="172"/>
    </location>
</feature>
<dbReference type="Proteomes" id="UP000489600">
    <property type="component" value="Unassembled WGS sequence"/>
</dbReference>
<dbReference type="OrthoDB" id="1424968at2759"/>
<evidence type="ECO:0000313" key="8">
    <source>
        <dbReference type="Proteomes" id="UP000489600"/>
    </source>
</evidence>
<dbReference type="GO" id="GO:0000976">
    <property type="term" value="F:transcription cis-regulatory region binding"/>
    <property type="evidence" value="ECO:0007669"/>
    <property type="project" value="UniProtKB-ARBA"/>
</dbReference>
<reference evidence="7" key="1">
    <citation type="submission" date="2019-07" db="EMBL/GenBank/DDBJ databases">
        <authorList>
            <person name="Dittberner H."/>
        </authorList>
    </citation>
    <scope>NUCLEOTIDE SEQUENCE [LARGE SCALE GENOMIC DNA]</scope>
</reference>
<dbReference type="Pfam" id="PF02365">
    <property type="entry name" value="NAM"/>
    <property type="match status" value="1"/>
</dbReference>
<dbReference type="InterPro" id="IPR003441">
    <property type="entry name" value="NAC-dom"/>
</dbReference>
<feature type="domain" description="NAC" evidence="6">
    <location>
        <begin position="5"/>
        <end position="151"/>
    </location>
</feature>
<accession>A0A565BGM6</accession>
<keyword evidence="3" id="KW-0804">Transcription</keyword>
<dbReference type="SUPFAM" id="SSF101941">
    <property type="entry name" value="NAC domain"/>
    <property type="match status" value="1"/>
</dbReference>
<keyword evidence="8" id="KW-1185">Reference proteome</keyword>
<dbReference type="FunFam" id="2.170.150.80:FF:000006">
    <property type="entry name" value="NAC domain-containing protein 100-like"/>
    <property type="match status" value="1"/>
</dbReference>
<dbReference type="InterPro" id="IPR036093">
    <property type="entry name" value="NAC_dom_sf"/>
</dbReference>
<evidence type="ECO:0000256" key="1">
    <source>
        <dbReference type="ARBA" id="ARBA00023015"/>
    </source>
</evidence>
<dbReference type="PANTHER" id="PTHR31744">
    <property type="entry name" value="PROTEIN CUP-SHAPED COTYLEDON 2-RELATED"/>
    <property type="match status" value="1"/>
</dbReference>
<dbReference type="PANTHER" id="PTHR31744:SF22">
    <property type="entry name" value="NAC DOMAIN CONTAINING PROTEIN 58"/>
    <property type="match status" value="1"/>
</dbReference>
<sequence>MEESLPAGFRFHPTDEELITHYLSRKVSDVGFTAKAIVDIDLNKSEPWDLPAKASMGEKEWYFFNLRDRKYPTGLRTNRATEAGYWKTTGKDKEIYRTGVLIGMKKTLVFYKGRAPKGEKSNWVMHEYRLHNKQPFKPAKEEWVVCRIFKKNVAAKKPQEQPQSSQPSFESPCEANSSMANNEFGDIEFPPNISSANFIDNNHFGHIQSQNGIYLADNTSSTGLIDTNLNMVPSISSWSTSLLGQSLSPMDSLLLKAFQIRNSYSFL</sequence>
<dbReference type="AlphaFoldDB" id="A0A565BGM6"/>
<protein>
    <recommendedName>
        <fullName evidence="6">NAC domain-containing protein</fullName>
    </recommendedName>
</protein>
<comment type="caution">
    <text evidence="7">The sequence shown here is derived from an EMBL/GenBank/DDBJ whole genome shotgun (WGS) entry which is preliminary data.</text>
</comment>
<gene>
    <name evidence="7" type="ORF">ANE_LOCUS11249</name>
</gene>
<dbReference type="Gene3D" id="2.170.150.80">
    <property type="entry name" value="NAC domain"/>
    <property type="match status" value="1"/>
</dbReference>
<keyword evidence="4" id="KW-0539">Nucleus</keyword>
<keyword evidence="1" id="KW-0805">Transcription regulation</keyword>
<organism evidence="7 8">
    <name type="scientific">Arabis nemorensis</name>
    <dbReference type="NCBI Taxonomy" id="586526"/>
    <lineage>
        <taxon>Eukaryota</taxon>
        <taxon>Viridiplantae</taxon>
        <taxon>Streptophyta</taxon>
        <taxon>Embryophyta</taxon>
        <taxon>Tracheophyta</taxon>
        <taxon>Spermatophyta</taxon>
        <taxon>Magnoliopsida</taxon>
        <taxon>eudicotyledons</taxon>
        <taxon>Gunneridae</taxon>
        <taxon>Pentapetalae</taxon>
        <taxon>rosids</taxon>
        <taxon>malvids</taxon>
        <taxon>Brassicales</taxon>
        <taxon>Brassicaceae</taxon>
        <taxon>Arabideae</taxon>
        <taxon>Arabis</taxon>
    </lineage>
</organism>
<proteinExistence type="predicted"/>
<evidence type="ECO:0000256" key="4">
    <source>
        <dbReference type="ARBA" id="ARBA00023242"/>
    </source>
</evidence>